<evidence type="ECO:0000313" key="2">
    <source>
        <dbReference type="EMBL" id="AXA22757.1"/>
    </source>
</evidence>
<dbReference type="RefSeq" id="WP_054893667.1">
    <property type="nucleotide sequence ID" value="NZ_CP011789.1"/>
</dbReference>
<evidence type="ECO:0000256" key="1">
    <source>
        <dbReference type="SAM" id="SignalP"/>
    </source>
</evidence>
<feature type="signal peptide" evidence="1">
    <location>
        <begin position="1"/>
        <end position="24"/>
    </location>
</feature>
<feature type="chain" id="PRO_5041915696" evidence="1">
    <location>
        <begin position="25"/>
        <end position="154"/>
    </location>
</feature>
<name>A0AAD0L401_PSEPU</name>
<organism evidence="2 3">
    <name type="scientific">Pseudomonas putida</name>
    <name type="common">Arthrobacter siderocapsulatus</name>
    <dbReference type="NCBI Taxonomy" id="303"/>
    <lineage>
        <taxon>Bacteria</taxon>
        <taxon>Pseudomonadati</taxon>
        <taxon>Pseudomonadota</taxon>
        <taxon>Gammaproteobacteria</taxon>
        <taxon>Pseudomonadales</taxon>
        <taxon>Pseudomonadaceae</taxon>
        <taxon>Pseudomonas</taxon>
    </lineage>
</organism>
<sequence length="154" mass="16106">MQFKKRIFAALAVTSLFAAGAAHAGPPVQITVKNLGTAEAKYSMIGNNEALTNASATPKPKDSILPNQAFTFVVTGPLSPDITTAFVRYAIGGKSCVFRTSFVNTIAPGGLGGTITKIPKWTKDADASGGARCTATITSTSLSNYSWNVEFTIK</sequence>
<reference evidence="2 3" key="1">
    <citation type="submission" date="2018-06" db="EMBL/GenBank/DDBJ databases">
        <title>The genome of Pseudomonas putida NX-1, a lignin degrader.</title>
        <authorList>
            <person name="Xu Z."/>
        </authorList>
    </citation>
    <scope>NUCLEOTIDE SEQUENCE [LARGE SCALE GENOMIC DNA]</scope>
    <source>
        <strain evidence="2 3">NX-1</strain>
    </source>
</reference>
<dbReference type="EMBL" id="CP030750">
    <property type="protein sequence ID" value="AXA22757.1"/>
    <property type="molecule type" value="Genomic_DNA"/>
</dbReference>
<gene>
    <name evidence="2" type="ORF">C1S65_00945</name>
</gene>
<proteinExistence type="predicted"/>
<keyword evidence="1" id="KW-0732">Signal</keyword>
<accession>A0AAD0L401</accession>
<protein>
    <submittedName>
        <fullName evidence="2">Uncharacterized protein</fullName>
    </submittedName>
</protein>
<dbReference type="Proteomes" id="UP000251617">
    <property type="component" value="Chromosome"/>
</dbReference>
<evidence type="ECO:0000313" key="3">
    <source>
        <dbReference type="Proteomes" id="UP000251617"/>
    </source>
</evidence>
<dbReference type="AlphaFoldDB" id="A0AAD0L401"/>